<dbReference type="AlphaFoldDB" id="A0A8S9NDY2"/>
<gene>
    <name evidence="1" type="ORF">F2Q69_00042717</name>
</gene>
<proteinExistence type="predicted"/>
<reference evidence="1" key="1">
    <citation type="submission" date="2019-12" db="EMBL/GenBank/DDBJ databases">
        <title>Genome sequencing and annotation of Brassica cretica.</title>
        <authorList>
            <person name="Studholme D.J."/>
            <person name="Sarris P."/>
        </authorList>
    </citation>
    <scope>NUCLEOTIDE SEQUENCE</scope>
    <source>
        <strain evidence="1">PFS-109/04</strain>
        <tissue evidence="1">Leaf</tissue>
    </source>
</reference>
<evidence type="ECO:0000313" key="1">
    <source>
        <dbReference type="EMBL" id="KAF3503334.1"/>
    </source>
</evidence>
<sequence>MEEDFVRRLPGSQDDFLEVVWKTSRKSRRLPGSRLEDFLEVVWKLSGRLRGSRLEDFVEVVWRIIF</sequence>
<organism evidence="1 2">
    <name type="scientific">Brassica cretica</name>
    <name type="common">Mustard</name>
    <dbReference type="NCBI Taxonomy" id="69181"/>
    <lineage>
        <taxon>Eukaryota</taxon>
        <taxon>Viridiplantae</taxon>
        <taxon>Streptophyta</taxon>
        <taxon>Embryophyta</taxon>
        <taxon>Tracheophyta</taxon>
        <taxon>Spermatophyta</taxon>
        <taxon>Magnoliopsida</taxon>
        <taxon>eudicotyledons</taxon>
        <taxon>Gunneridae</taxon>
        <taxon>Pentapetalae</taxon>
        <taxon>rosids</taxon>
        <taxon>malvids</taxon>
        <taxon>Brassicales</taxon>
        <taxon>Brassicaceae</taxon>
        <taxon>Brassiceae</taxon>
        <taxon>Brassica</taxon>
    </lineage>
</organism>
<name>A0A8S9NDY2_BRACR</name>
<dbReference type="EMBL" id="QGKX02001621">
    <property type="protein sequence ID" value="KAF3503334.1"/>
    <property type="molecule type" value="Genomic_DNA"/>
</dbReference>
<evidence type="ECO:0000313" key="2">
    <source>
        <dbReference type="Proteomes" id="UP000712600"/>
    </source>
</evidence>
<dbReference type="Proteomes" id="UP000712600">
    <property type="component" value="Unassembled WGS sequence"/>
</dbReference>
<comment type="caution">
    <text evidence="1">The sequence shown here is derived from an EMBL/GenBank/DDBJ whole genome shotgun (WGS) entry which is preliminary data.</text>
</comment>
<accession>A0A8S9NDY2</accession>
<protein>
    <submittedName>
        <fullName evidence="1">Uncharacterized protein</fullName>
    </submittedName>
</protein>